<dbReference type="OrthoDB" id="5407781at2759"/>
<evidence type="ECO:0000313" key="1">
    <source>
        <dbReference type="EMBL" id="OIW23177.1"/>
    </source>
</evidence>
<name>A0A1J7IPY6_9PEZI</name>
<proteinExistence type="predicted"/>
<reference evidence="1 2" key="1">
    <citation type="submission" date="2016-10" db="EMBL/GenBank/DDBJ databases">
        <title>Draft genome sequence of Coniochaeta ligniaria NRRL30616, a lignocellulolytic fungus for bioabatement of inhibitors in plant biomass hydrolysates.</title>
        <authorList>
            <consortium name="DOE Joint Genome Institute"/>
            <person name="Jimenez D.J."/>
            <person name="Hector R.E."/>
            <person name="Riley R."/>
            <person name="Sun H."/>
            <person name="Grigoriev I.V."/>
            <person name="Van Elsas J.D."/>
            <person name="Nichols N.N."/>
        </authorList>
    </citation>
    <scope>NUCLEOTIDE SEQUENCE [LARGE SCALE GENOMIC DNA]</scope>
    <source>
        <strain evidence="1 2">NRRL 30616</strain>
    </source>
</reference>
<organism evidence="1 2">
    <name type="scientific">Coniochaeta ligniaria NRRL 30616</name>
    <dbReference type="NCBI Taxonomy" id="1408157"/>
    <lineage>
        <taxon>Eukaryota</taxon>
        <taxon>Fungi</taxon>
        <taxon>Dikarya</taxon>
        <taxon>Ascomycota</taxon>
        <taxon>Pezizomycotina</taxon>
        <taxon>Sordariomycetes</taxon>
        <taxon>Sordariomycetidae</taxon>
        <taxon>Coniochaetales</taxon>
        <taxon>Coniochaetaceae</taxon>
        <taxon>Coniochaeta</taxon>
    </lineage>
</organism>
<sequence>MHYASFRSPGPRRSFHFTLSHAALGRSAPVLLTPSRTTPQSADPPGVAHFLSGPRLPGNLIYHRTSCDMGTKSGRSPKLLAASERGNSDAMEFSTQSETQMLTRENQMLGHRRHAADPRAHENWDRVKNLGSKVNTISGQQVLNWSRRPNVWQLSTRVIMTACCNEGGDASALAPRNLDTATRSFAAVYGFYAGASHQTAVTTTAPSVVHVLVDVVTSVYQNLSQCRNAQSGLVMTEEVSAASDASVHPQAQYTWTVEKAMLGQFAGVDGTPRNSDS</sequence>
<dbReference type="Proteomes" id="UP000182658">
    <property type="component" value="Unassembled WGS sequence"/>
</dbReference>
<protein>
    <submittedName>
        <fullName evidence="1">Uncharacterized protein</fullName>
    </submittedName>
</protein>
<keyword evidence="2" id="KW-1185">Reference proteome</keyword>
<accession>A0A1J7IPY6</accession>
<dbReference type="InParanoid" id="A0A1J7IPY6"/>
<gene>
    <name evidence="1" type="ORF">CONLIGDRAFT_674623</name>
</gene>
<evidence type="ECO:0000313" key="2">
    <source>
        <dbReference type="Proteomes" id="UP000182658"/>
    </source>
</evidence>
<dbReference type="AlphaFoldDB" id="A0A1J7IPY6"/>
<dbReference type="EMBL" id="KV875108">
    <property type="protein sequence ID" value="OIW23177.1"/>
    <property type="molecule type" value="Genomic_DNA"/>
</dbReference>